<dbReference type="AlphaFoldDB" id="A0A397V608"/>
<sequence length="129" mass="14440">MQLHNRAIGLAIRLSCYFIHVTTAPSPPRPKNNATFEVYGNLTRHDITDQTILYIGYQDALGRKRGPQLNQPFTVFFKAGHAFHWRLENIPIPDLPPRYIVTVAVGNQGPPPVRLLTAFGCACADVYIP</sequence>
<accession>A0A397V608</accession>
<keyword evidence="3" id="KW-1185">Reference proteome</keyword>
<feature type="chain" id="PRO_5017240209" evidence="1">
    <location>
        <begin position="25"/>
        <end position="129"/>
    </location>
</feature>
<evidence type="ECO:0000313" key="2">
    <source>
        <dbReference type="EMBL" id="RIB17865.1"/>
    </source>
</evidence>
<evidence type="ECO:0000313" key="3">
    <source>
        <dbReference type="Proteomes" id="UP000266673"/>
    </source>
</evidence>
<dbReference type="EMBL" id="QKWP01000577">
    <property type="protein sequence ID" value="RIB17865.1"/>
    <property type="molecule type" value="Genomic_DNA"/>
</dbReference>
<feature type="signal peptide" evidence="1">
    <location>
        <begin position="1"/>
        <end position="24"/>
    </location>
</feature>
<gene>
    <name evidence="2" type="ORF">C2G38_2246126</name>
</gene>
<proteinExistence type="predicted"/>
<keyword evidence="1" id="KW-0732">Signal</keyword>
<dbReference type="Proteomes" id="UP000266673">
    <property type="component" value="Unassembled WGS sequence"/>
</dbReference>
<protein>
    <submittedName>
        <fullName evidence="2">Uncharacterized protein</fullName>
    </submittedName>
</protein>
<comment type="caution">
    <text evidence="2">The sequence shown here is derived from an EMBL/GenBank/DDBJ whole genome shotgun (WGS) entry which is preliminary data.</text>
</comment>
<name>A0A397V608_9GLOM</name>
<evidence type="ECO:0000256" key="1">
    <source>
        <dbReference type="SAM" id="SignalP"/>
    </source>
</evidence>
<organism evidence="2 3">
    <name type="scientific">Gigaspora rosea</name>
    <dbReference type="NCBI Taxonomy" id="44941"/>
    <lineage>
        <taxon>Eukaryota</taxon>
        <taxon>Fungi</taxon>
        <taxon>Fungi incertae sedis</taxon>
        <taxon>Mucoromycota</taxon>
        <taxon>Glomeromycotina</taxon>
        <taxon>Glomeromycetes</taxon>
        <taxon>Diversisporales</taxon>
        <taxon>Gigasporaceae</taxon>
        <taxon>Gigaspora</taxon>
    </lineage>
</organism>
<reference evidence="2 3" key="1">
    <citation type="submission" date="2018-06" db="EMBL/GenBank/DDBJ databases">
        <title>Comparative genomics reveals the genomic features of Rhizophagus irregularis, R. cerebriforme, R. diaphanum and Gigaspora rosea, and their symbiotic lifestyle signature.</title>
        <authorList>
            <person name="Morin E."/>
            <person name="San Clemente H."/>
            <person name="Chen E.C.H."/>
            <person name="De La Providencia I."/>
            <person name="Hainaut M."/>
            <person name="Kuo A."/>
            <person name="Kohler A."/>
            <person name="Murat C."/>
            <person name="Tang N."/>
            <person name="Roy S."/>
            <person name="Loubradou J."/>
            <person name="Henrissat B."/>
            <person name="Grigoriev I.V."/>
            <person name="Corradi N."/>
            <person name="Roux C."/>
            <person name="Martin F.M."/>
        </authorList>
    </citation>
    <scope>NUCLEOTIDE SEQUENCE [LARGE SCALE GENOMIC DNA]</scope>
    <source>
        <strain evidence="2 3">DAOM 194757</strain>
    </source>
</reference>